<dbReference type="InterPro" id="IPR023365">
    <property type="entry name" value="Sortase_dom-sf"/>
</dbReference>
<dbReference type="Gene3D" id="2.40.260.10">
    <property type="entry name" value="Sortase"/>
    <property type="match status" value="1"/>
</dbReference>
<evidence type="ECO:0000313" key="2">
    <source>
        <dbReference type="EMBL" id="OGM64572.1"/>
    </source>
</evidence>
<dbReference type="Pfam" id="PF04203">
    <property type="entry name" value="Sortase"/>
    <property type="match status" value="1"/>
</dbReference>
<accession>A0A1F8BKM1</accession>
<dbReference type="EMBL" id="MGHH01000008">
    <property type="protein sequence ID" value="OGM64572.1"/>
    <property type="molecule type" value="Genomic_DNA"/>
</dbReference>
<gene>
    <name evidence="2" type="ORF">A2893_06120</name>
</gene>
<reference evidence="2 3" key="1">
    <citation type="journal article" date="2016" name="Nat. Commun.">
        <title>Thousands of microbial genomes shed light on interconnected biogeochemical processes in an aquifer system.</title>
        <authorList>
            <person name="Anantharaman K."/>
            <person name="Brown C.T."/>
            <person name="Hug L.A."/>
            <person name="Sharon I."/>
            <person name="Castelle C.J."/>
            <person name="Probst A.J."/>
            <person name="Thomas B.C."/>
            <person name="Singh A."/>
            <person name="Wilkins M.J."/>
            <person name="Karaoz U."/>
            <person name="Brodie E.L."/>
            <person name="Williams K.H."/>
            <person name="Hubbard S.S."/>
            <person name="Banfield J.F."/>
        </authorList>
    </citation>
    <scope>NUCLEOTIDE SEQUENCE [LARGE SCALE GENOMIC DNA]</scope>
</reference>
<dbReference type="InterPro" id="IPR005754">
    <property type="entry name" value="Sortase"/>
</dbReference>
<proteinExistence type="predicted"/>
<keyword evidence="1" id="KW-0378">Hydrolase</keyword>
<evidence type="ECO:0008006" key="4">
    <source>
        <dbReference type="Google" id="ProtNLM"/>
    </source>
</evidence>
<dbReference type="AlphaFoldDB" id="A0A1F8BKM1"/>
<evidence type="ECO:0000313" key="3">
    <source>
        <dbReference type="Proteomes" id="UP000176725"/>
    </source>
</evidence>
<dbReference type="SUPFAM" id="SSF63817">
    <property type="entry name" value="Sortase"/>
    <property type="match status" value="1"/>
</dbReference>
<comment type="caution">
    <text evidence="2">The sequence shown here is derived from an EMBL/GenBank/DDBJ whole genome shotgun (WGS) entry which is preliminary data.</text>
</comment>
<evidence type="ECO:0000256" key="1">
    <source>
        <dbReference type="ARBA" id="ARBA00022801"/>
    </source>
</evidence>
<dbReference type="STRING" id="1802521.A2893_06120"/>
<name>A0A1F8BKM1_9BACT</name>
<protein>
    <recommendedName>
        <fullName evidence="4">Sortase</fullName>
    </recommendedName>
</protein>
<organism evidence="2 3">
    <name type="scientific">Candidatus Woesebacteria bacterium RIFCSPLOWO2_01_FULL_39_25</name>
    <dbReference type="NCBI Taxonomy" id="1802521"/>
    <lineage>
        <taxon>Bacteria</taxon>
        <taxon>Candidatus Woeseibacteriota</taxon>
    </lineage>
</organism>
<dbReference type="GO" id="GO:0016787">
    <property type="term" value="F:hydrolase activity"/>
    <property type="evidence" value="ECO:0007669"/>
    <property type="project" value="UniProtKB-KW"/>
</dbReference>
<sequence length="216" mass="24239">MAFSGLVILFSTIFPIVSYEWESAKRYPVLISPLVDEETASFTFSQKDYTKASNWFEGVDKKEYVSENVKYFTISIPKLKVENATVAIGGEDLSQSLIQFPDTALPGKVGNTVIFGHSILPIFYNPENYLAIFSTLDKLDKGDEVIVDYDGIRYKFTVENLFEVSPNDIQILEQDSSSSYLTLVTCSPPGDPRKPKRLIVRARLTPVDNNHAYIGS</sequence>
<dbReference type="Proteomes" id="UP000176725">
    <property type="component" value="Unassembled WGS sequence"/>
</dbReference>
<dbReference type="NCBIfam" id="TIGR01076">
    <property type="entry name" value="sortase_fam"/>
    <property type="match status" value="1"/>
</dbReference>